<reference evidence="7" key="1">
    <citation type="journal article" date="2006" name="Science">
        <title>Phytophthora genome sequences uncover evolutionary origins and mechanisms of pathogenesis.</title>
        <authorList>
            <person name="Tyler B.M."/>
            <person name="Tripathy S."/>
            <person name="Zhang X."/>
            <person name="Dehal P."/>
            <person name="Jiang R.H."/>
            <person name="Aerts A."/>
            <person name="Arredondo F.D."/>
            <person name="Baxter L."/>
            <person name="Bensasson D."/>
            <person name="Beynon J.L."/>
            <person name="Chapman J."/>
            <person name="Damasceno C.M."/>
            <person name="Dorrance A.E."/>
            <person name="Dou D."/>
            <person name="Dickerman A.W."/>
            <person name="Dubchak I.L."/>
            <person name="Garbelotto M."/>
            <person name="Gijzen M."/>
            <person name="Gordon S.G."/>
            <person name="Govers F."/>
            <person name="Grunwald N.J."/>
            <person name="Huang W."/>
            <person name="Ivors K.L."/>
            <person name="Jones R.W."/>
            <person name="Kamoun S."/>
            <person name="Krampis K."/>
            <person name="Lamour K.H."/>
            <person name="Lee M.K."/>
            <person name="McDonald W.H."/>
            <person name="Medina M."/>
            <person name="Meijer H.J."/>
            <person name="Nordberg E.K."/>
            <person name="Maclean D.J."/>
            <person name="Ospina-Giraldo M.D."/>
            <person name="Morris P.F."/>
            <person name="Phuntumart V."/>
            <person name="Putnam N.H."/>
            <person name="Rash S."/>
            <person name="Rose J.K."/>
            <person name="Sakihama Y."/>
            <person name="Salamov A.A."/>
            <person name="Savidor A."/>
            <person name="Scheuring C.F."/>
            <person name="Smith B.M."/>
            <person name="Sobral B.W."/>
            <person name="Terry A."/>
            <person name="Torto-Alalibo T.A."/>
            <person name="Win J."/>
            <person name="Xu Z."/>
            <person name="Zhang H."/>
            <person name="Grigoriev I.V."/>
            <person name="Rokhsar D.S."/>
            <person name="Boore J.L."/>
        </authorList>
    </citation>
    <scope>NUCLEOTIDE SEQUENCE [LARGE SCALE GENOMIC DNA]</scope>
    <source>
        <strain evidence="7">Pr102</strain>
    </source>
</reference>
<dbReference type="EMBL" id="DS566054">
    <property type="status" value="NOT_ANNOTATED_CDS"/>
    <property type="molecule type" value="Genomic_DNA"/>
</dbReference>
<sequence>MQLARILLLVAAISASCNALSSTATSGLKITSKMVVPDQLRSLGADQMSDKSSMRFLQSRTVEEERAWDINKLDDILNNPDVRNAKFEKWVGKKYKMKDITTKIQAITSVDEKYLRIPLLYGVHSGQISSKMLPKVRYK</sequence>
<dbReference type="InParanoid" id="H3GV55"/>
<evidence type="ECO:0000256" key="1">
    <source>
        <dbReference type="ARBA" id="ARBA00004613"/>
    </source>
</evidence>
<dbReference type="Proteomes" id="UP000005238">
    <property type="component" value="Unassembled WGS sequence"/>
</dbReference>
<keyword evidence="7" id="KW-1185">Reference proteome</keyword>
<dbReference type="InterPro" id="IPR031825">
    <property type="entry name" value="RXLR"/>
</dbReference>
<keyword evidence="3 5" id="KW-0964">Secreted</keyword>
<feature type="signal peptide" evidence="5">
    <location>
        <begin position="1"/>
        <end position="19"/>
    </location>
</feature>
<evidence type="ECO:0000256" key="5">
    <source>
        <dbReference type="RuleBase" id="RU367124"/>
    </source>
</evidence>
<evidence type="ECO:0000256" key="3">
    <source>
        <dbReference type="ARBA" id="ARBA00022525"/>
    </source>
</evidence>
<dbReference type="HOGENOM" id="CLU_1849071_0_0_1"/>
<dbReference type="VEuPathDB" id="FungiDB:KRP22_6976"/>
<evidence type="ECO:0000313" key="6">
    <source>
        <dbReference type="EnsemblProtists" id="Phyra81182"/>
    </source>
</evidence>
<comment type="domain">
    <text evidence="5">The RxLR-dEER motif acts to carry the protein into the host cell cytoplasm through binding to cell surface phosphatidylinositol-3-phosphate.</text>
</comment>
<feature type="chain" id="PRO_5028512856" description="RxLR effector protein" evidence="5">
    <location>
        <begin position="20"/>
        <end position="139"/>
    </location>
</feature>
<keyword evidence="4 5" id="KW-0732">Signal</keyword>
<organism evidence="6 7">
    <name type="scientific">Phytophthora ramorum</name>
    <name type="common">Sudden oak death agent</name>
    <dbReference type="NCBI Taxonomy" id="164328"/>
    <lineage>
        <taxon>Eukaryota</taxon>
        <taxon>Sar</taxon>
        <taxon>Stramenopiles</taxon>
        <taxon>Oomycota</taxon>
        <taxon>Peronosporomycetes</taxon>
        <taxon>Peronosporales</taxon>
        <taxon>Peronosporaceae</taxon>
        <taxon>Phytophthora</taxon>
    </lineage>
</organism>
<dbReference type="PROSITE" id="PS51257">
    <property type="entry name" value="PROKAR_LIPOPROTEIN"/>
    <property type="match status" value="1"/>
</dbReference>
<accession>H3GV55</accession>
<protein>
    <recommendedName>
        <fullName evidence="5">RxLR effector protein</fullName>
    </recommendedName>
</protein>
<dbReference type="AlphaFoldDB" id="H3GV55"/>
<comment type="similarity">
    <text evidence="2 5">Belongs to the RxLR effector family.</text>
</comment>
<name>H3GV55_PHYRM</name>
<comment type="subcellular location">
    <subcellularLocation>
        <location evidence="1 5">Secreted</location>
    </subcellularLocation>
</comment>
<reference evidence="6" key="2">
    <citation type="submission" date="2015-06" db="UniProtKB">
        <authorList>
            <consortium name="EnsemblProtists"/>
        </authorList>
    </citation>
    <scope>IDENTIFICATION</scope>
    <source>
        <strain evidence="6">Pr102</strain>
    </source>
</reference>
<dbReference type="Pfam" id="PF16810">
    <property type="entry name" value="RXLR"/>
    <property type="match status" value="1"/>
</dbReference>
<evidence type="ECO:0000313" key="7">
    <source>
        <dbReference type="Proteomes" id="UP000005238"/>
    </source>
</evidence>
<dbReference type="GO" id="GO:0005576">
    <property type="term" value="C:extracellular region"/>
    <property type="evidence" value="ECO:0007669"/>
    <property type="project" value="UniProtKB-SubCell"/>
</dbReference>
<proteinExistence type="inferred from homology"/>
<dbReference type="EnsemblProtists" id="Phyra81182">
    <property type="protein sequence ID" value="Phyra81182"/>
    <property type="gene ID" value="Phyra81182"/>
</dbReference>
<evidence type="ECO:0000256" key="2">
    <source>
        <dbReference type="ARBA" id="ARBA00010400"/>
    </source>
</evidence>
<evidence type="ECO:0000256" key="4">
    <source>
        <dbReference type="ARBA" id="ARBA00022729"/>
    </source>
</evidence>
<comment type="function">
    <text evidence="5">Effector that suppresses plant defense responses during pathogen infection.</text>
</comment>
<dbReference type="OMA" id="EERAWDI"/>
<dbReference type="VEuPathDB" id="FungiDB:KRP23_10087"/>